<sequence length="400" mass="39223">MGQAARFALLGIAANKMRTVLTTLGVLIGVAAVIVVVAVGNGASASVQQRISGLGTTTITVRSGGATFGQGAASSASLTVADADALVGPESPDVASAVPVVSTSATVSSGGTSTTTQVVGTRPGYLDASSYGVSAGEPFTTADVDAARKVVLLGSSVATDVFAGASPVGRQVLLDGVPFTVVGVVASEGTSSGGGADADAVVIAPLTTLQRSLTGFGSISSITVQARSAEVADGAAAQVSAVLADRHPAADGQEAGFTVTSASALLSTAQETTRTFTVLLGAIAAISLLVGGVGVTNIMLVSVTERTREIGVRKALGATPAAVLGQFLLEAVLLSLLGGGLGVALGLALSRLEISGIQPVVVPASVVVALGVCVAIGLFFGGYPAHRAARLRPVDALRHE</sequence>
<keyword evidence="11" id="KW-1185">Reference proteome</keyword>
<evidence type="ECO:0000259" key="8">
    <source>
        <dbReference type="Pfam" id="PF02687"/>
    </source>
</evidence>
<feature type="transmembrane region" description="Helical" evidence="7">
    <location>
        <begin position="321"/>
        <end position="348"/>
    </location>
</feature>
<comment type="caution">
    <text evidence="10">The sequence shown here is derived from an EMBL/GenBank/DDBJ whole genome shotgun (WGS) entry which is preliminary data.</text>
</comment>
<feature type="domain" description="ABC3 transporter permease C-terminal" evidence="8">
    <location>
        <begin position="282"/>
        <end position="391"/>
    </location>
</feature>
<dbReference type="InterPro" id="IPR050250">
    <property type="entry name" value="Macrolide_Exporter_MacB"/>
</dbReference>
<dbReference type="Proteomes" id="UP001501195">
    <property type="component" value="Unassembled WGS sequence"/>
</dbReference>
<dbReference type="Pfam" id="PF12704">
    <property type="entry name" value="MacB_PCD"/>
    <property type="match status" value="1"/>
</dbReference>
<evidence type="ECO:0000256" key="1">
    <source>
        <dbReference type="ARBA" id="ARBA00004651"/>
    </source>
</evidence>
<dbReference type="InterPro" id="IPR025857">
    <property type="entry name" value="MacB_PCD"/>
</dbReference>
<dbReference type="Pfam" id="PF02687">
    <property type="entry name" value="FtsX"/>
    <property type="match status" value="1"/>
</dbReference>
<keyword evidence="5 7" id="KW-0472">Membrane</keyword>
<reference evidence="11" key="1">
    <citation type="journal article" date="2019" name="Int. J. Syst. Evol. Microbiol.">
        <title>The Global Catalogue of Microorganisms (GCM) 10K type strain sequencing project: providing services to taxonomists for standard genome sequencing and annotation.</title>
        <authorList>
            <consortium name="The Broad Institute Genomics Platform"/>
            <consortium name="The Broad Institute Genome Sequencing Center for Infectious Disease"/>
            <person name="Wu L."/>
            <person name="Ma J."/>
        </authorList>
    </citation>
    <scope>NUCLEOTIDE SEQUENCE [LARGE SCALE GENOMIC DNA]</scope>
    <source>
        <strain evidence="11">JCM 18126</strain>
    </source>
</reference>
<keyword evidence="2" id="KW-1003">Cell membrane</keyword>
<accession>A0ABP9I6W8</accession>
<comment type="subcellular location">
    <subcellularLocation>
        <location evidence="1">Cell membrane</location>
        <topology evidence="1">Multi-pass membrane protein</topology>
    </subcellularLocation>
</comment>
<dbReference type="EMBL" id="BAABIL010000481">
    <property type="protein sequence ID" value="GAA4989487.1"/>
    <property type="molecule type" value="Genomic_DNA"/>
</dbReference>
<evidence type="ECO:0000259" key="9">
    <source>
        <dbReference type="Pfam" id="PF12704"/>
    </source>
</evidence>
<evidence type="ECO:0000256" key="4">
    <source>
        <dbReference type="ARBA" id="ARBA00022989"/>
    </source>
</evidence>
<evidence type="ECO:0000256" key="2">
    <source>
        <dbReference type="ARBA" id="ARBA00022475"/>
    </source>
</evidence>
<organism evidence="10 11">
    <name type="scientific">Kineococcus glutinatus</name>
    <dbReference type="NCBI Taxonomy" id="1070872"/>
    <lineage>
        <taxon>Bacteria</taxon>
        <taxon>Bacillati</taxon>
        <taxon>Actinomycetota</taxon>
        <taxon>Actinomycetes</taxon>
        <taxon>Kineosporiales</taxon>
        <taxon>Kineosporiaceae</taxon>
        <taxon>Kineococcus</taxon>
    </lineage>
</organism>
<dbReference type="PANTHER" id="PTHR30572">
    <property type="entry name" value="MEMBRANE COMPONENT OF TRANSPORTER-RELATED"/>
    <property type="match status" value="1"/>
</dbReference>
<dbReference type="InterPro" id="IPR003838">
    <property type="entry name" value="ABC3_permease_C"/>
</dbReference>
<evidence type="ECO:0000313" key="11">
    <source>
        <dbReference type="Proteomes" id="UP001501195"/>
    </source>
</evidence>
<feature type="transmembrane region" description="Helical" evidence="7">
    <location>
        <begin position="20"/>
        <end position="40"/>
    </location>
</feature>
<keyword evidence="4 7" id="KW-1133">Transmembrane helix</keyword>
<evidence type="ECO:0000256" key="6">
    <source>
        <dbReference type="ARBA" id="ARBA00038076"/>
    </source>
</evidence>
<proteinExistence type="inferred from homology"/>
<protein>
    <submittedName>
        <fullName evidence="10">ABC transporter permease</fullName>
    </submittedName>
</protein>
<name>A0ABP9I6W8_9ACTN</name>
<feature type="transmembrane region" description="Helical" evidence="7">
    <location>
        <begin position="360"/>
        <end position="383"/>
    </location>
</feature>
<dbReference type="PANTHER" id="PTHR30572:SF4">
    <property type="entry name" value="ABC TRANSPORTER PERMEASE YTRF"/>
    <property type="match status" value="1"/>
</dbReference>
<comment type="similarity">
    <text evidence="6">Belongs to the ABC-4 integral membrane protein family.</text>
</comment>
<gene>
    <name evidence="10" type="ORF">GCM10023225_28540</name>
</gene>
<evidence type="ECO:0000313" key="10">
    <source>
        <dbReference type="EMBL" id="GAA4989487.1"/>
    </source>
</evidence>
<feature type="domain" description="MacB-like periplasmic core" evidence="9">
    <location>
        <begin position="19"/>
        <end position="241"/>
    </location>
</feature>
<keyword evidence="3 7" id="KW-0812">Transmembrane</keyword>
<evidence type="ECO:0000256" key="3">
    <source>
        <dbReference type="ARBA" id="ARBA00022692"/>
    </source>
</evidence>
<feature type="transmembrane region" description="Helical" evidence="7">
    <location>
        <begin position="276"/>
        <end position="300"/>
    </location>
</feature>
<evidence type="ECO:0000256" key="7">
    <source>
        <dbReference type="SAM" id="Phobius"/>
    </source>
</evidence>
<evidence type="ECO:0000256" key="5">
    <source>
        <dbReference type="ARBA" id="ARBA00023136"/>
    </source>
</evidence>